<evidence type="ECO:0008006" key="4">
    <source>
        <dbReference type="Google" id="ProtNLM"/>
    </source>
</evidence>
<feature type="signal peptide" evidence="1">
    <location>
        <begin position="1"/>
        <end position="27"/>
    </location>
</feature>
<dbReference type="OrthoDB" id="1045309at2759"/>
<dbReference type="Proteomes" id="UP000030689">
    <property type="component" value="Unassembled WGS sequence"/>
</dbReference>
<dbReference type="AlphaFoldDB" id="V4MSK0"/>
<evidence type="ECO:0000313" key="2">
    <source>
        <dbReference type="EMBL" id="ESQ56268.1"/>
    </source>
</evidence>
<evidence type="ECO:0000313" key="3">
    <source>
        <dbReference type="Proteomes" id="UP000030689"/>
    </source>
</evidence>
<keyword evidence="3" id="KW-1185">Reference proteome</keyword>
<gene>
    <name evidence="2" type="ORF">EUTSA_v10026915mg</name>
</gene>
<proteinExistence type="predicted"/>
<dbReference type="KEGG" id="eus:EUTSA_v10026915mg"/>
<feature type="chain" id="PRO_5004722604" description="Prolamin-like domain-containing protein" evidence="1">
    <location>
        <begin position="28"/>
        <end position="103"/>
    </location>
</feature>
<protein>
    <recommendedName>
        <fullName evidence="4">Prolamin-like domain-containing protein</fullName>
    </recommendedName>
</protein>
<name>V4MSK0_EUTSA</name>
<accession>V4MSK0</accession>
<dbReference type="EMBL" id="KI517384">
    <property type="protein sequence ID" value="ESQ56268.1"/>
    <property type="molecule type" value="Genomic_DNA"/>
</dbReference>
<organism evidence="2 3">
    <name type="scientific">Eutrema salsugineum</name>
    <name type="common">Saltwater cress</name>
    <name type="synonym">Sisymbrium salsugineum</name>
    <dbReference type="NCBI Taxonomy" id="72664"/>
    <lineage>
        <taxon>Eukaryota</taxon>
        <taxon>Viridiplantae</taxon>
        <taxon>Streptophyta</taxon>
        <taxon>Embryophyta</taxon>
        <taxon>Tracheophyta</taxon>
        <taxon>Spermatophyta</taxon>
        <taxon>Magnoliopsida</taxon>
        <taxon>eudicotyledons</taxon>
        <taxon>Gunneridae</taxon>
        <taxon>Pentapetalae</taxon>
        <taxon>rosids</taxon>
        <taxon>malvids</taxon>
        <taxon>Brassicales</taxon>
        <taxon>Brassicaceae</taxon>
        <taxon>Eutremeae</taxon>
        <taxon>Eutrema</taxon>
    </lineage>
</organism>
<sequence length="103" mass="11315">MTSKHTKVMLFLLALIVTLMCQPPEEAQPNSSICTDTSALDNVPGCFDAVKLAADKDTRWLSIDCCKAVKTLPDCLLIVYPDKAYNTEIFKSICVQKFAGIIS</sequence>
<dbReference type="Gramene" id="ESQ56268">
    <property type="protein sequence ID" value="ESQ56268"/>
    <property type="gene ID" value="EUTSA_v10026915mg"/>
</dbReference>
<evidence type="ECO:0000256" key="1">
    <source>
        <dbReference type="SAM" id="SignalP"/>
    </source>
</evidence>
<keyword evidence="1" id="KW-0732">Signal</keyword>
<dbReference type="OMA" id="PNSSICT"/>
<reference evidence="2 3" key="1">
    <citation type="journal article" date="2013" name="Front. Plant Sci.">
        <title>The Reference Genome of the Halophytic Plant Eutrema salsugineum.</title>
        <authorList>
            <person name="Yang R."/>
            <person name="Jarvis D.E."/>
            <person name="Chen H."/>
            <person name="Beilstein M.A."/>
            <person name="Grimwood J."/>
            <person name="Jenkins J."/>
            <person name="Shu S."/>
            <person name="Prochnik S."/>
            <person name="Xin M."/>
            <person name="Ma C."/>
            <person name="Schmutz J."/>
            <person name="Wing R.A."/>
            <person name="Mitchell-Olds T."/>
            <person name="Schumaker K.S."/>
            <person name="Wang X."/>
        </authorList>
    </citation>
    <scope>NUCLEOTIDE SEQUENCE [LARGE SCALE GENOMIC DNA]</scope>
</reference>